<dbReference type="AlphaFoldDB" id="W7UBN3"/>
<dbReference type="Gene3D" id="3.30.310.50">
    <property type="entry name" value="Alpha-D-phosphohexomutase, C-terminal domain"/>
    <property type="match status" value="1"/>
</dbReference>
<dbReference type="InterPro" id="IPR015419">
    <property type="entry name" value="CTAG/Pcc1"/>
</dbReference>
<keyword evidence="8" id="KW-1185">Reference proteome</keyword>
<comment type="caution">
    <text evidence="7">The sequence shown here is derived from an EMBL/GenBank/DDBJ whole genome shotgun (WGS) entry which is preliminary data.</text>
</comment>
<sequence length="144" mass="16056">MARHGGENTTICFSCRGMRYILWRCLGDSRQVACLLLSYTPFHLLTAVQDMASLKDPKATLHHCRISLHLTSSSKAQLIQDVLEVDEELQPDKVCKSFAVEGSALNVHLVSCDLKVLRVAVSSFYDMLTVALKTLLQFDNENGL</sequence>
<protein>
    <submittedName>
        <fullName evidence="7">EKC/KEOPS complex, subunit Pcc1</fullName>
    </submittedName>
</protein>
<name>W7UBN3_9STRA</name>
<dbReference type="PANTHER" id="PTHR31283:SF5">
    <property type="entry name" value="EKC_KEOPS COMPLEX SUBUNIT LAGE3"/>
    <property type="match status" value="1"/>
</dbReference>
<dbReference type="GO" id="GO:0070525">
    <property type="term" value="P:tRNA threonylcarbamoyladenosine metabolic process"/>
    <property type="evidence" value="ECO:0007669"/>
    <property type="project" value="TreeGrafter"/>
</dbReference>
<comment type="subcellular location">
    <subcellularLocation>
        <location evidence="2">Cytoplasm</location>
    </subcellularLocation>
    <subcellularLocation>
        <location evidence="1">Nucleus</location>
    </subcellularLocation>
</comment>
<evidence type="ECO:0000256" key="2">
    <source>
        <dbReference type="ARBA" id="ARBA00004496"/>
    </source>
</evidence>
<dbReference type="GO" id="GO:0000408">
    <property type="term" value="C:EKC/KEOPS complex"/>
    <property type="evidence" value="ECO:0007669"/>
    <property type="project" value="TreeGrafter"/>
</dbReference>
<keyword evidence="6" id="KW-0539">Nucleus</keyword>
<dbReference type="PANTHER" id="PTHR31283">
    <property type="entry name" value="EKC/KEOPS COMPLEX SUBUNIT PCC1 FAMILY MEMBER"/>
    <property type="match status" value="1"/>
</dbReference>
<evidence type="ECO:0000256" key="4">
    <source>
        <dbReference type="ARBA" id="ARBA00022490"/>
    </source>
</evidence>
<evidence type="ECO:0000256" key="6">
    <source>
        <dbReference type="ARBA" id="ARBA00023242"/>
    </source>
</evidence>
<accession>W7UBN3</accession>
<evidence type="ECO:0000313" key="7">
    <source>
        <dbReference type="EMBL" id="EWM30171.1"/>
    </source>
</evidence>
<dbReference type="Pfam" id="PF09341">
    <property type="entry name" value="Pcc1"/>
    <property type="match status" value="1"/>
</dbReference>
<dbReference type="OrthoDB" id="10025739at2759"/>
<gene>
    <name evidence="7" type="ORF">Naga_100096g16</name>
</gene>
<keyword evidence="4" id="KW-0963">Cytoplasm</keyword>
<reference evidence="7 8" key="1">
    <citation type="journal article" date="2014" name="Mol. Plant">
        <title>Chromosome Scale Genome Assembly and Transcriptome Profiling of Nannochloropsis gaditana in Nitrogen Depletion.</title>
        <authorList>
            <person name="Corteggiani Carpinelli E."/>
            <person name="Telatin A."/>
            <person name="Vitulo N."/>
            <person name="Forcato C."/>
            <person name="D'Angelo M."/>
            <person name="Schiavon R."/>
            <person name="Vezzi A."/>
            <person name="Giacometti G.M."/>
            <person name="Morosinotto T."/>
            <person name="Valle G."/>
        </authorList>
    </citation>
    <scope>NUCLEOTIDE SEQUENCE [LARGE SCALE GENOMIC DNA]</scope>
    <source>
        <strain evidence="7 8">B-31</strain>
    </source>
</reference>
<proteinExistence type="inferred from homology"/>
<dbReference type="EMBL" id="AZIL01000040">
    <property type="protein sequence ID" value="EWM30171.1"/>
    <property type="molecule type" value="Genomic_DNA"/>
</dbReference>
<organism evidence="7 8">
    <name type="scientific">Nannochloropsis gaditana</name>
    <dbReference type="NCBI Taxonomy" id="72520"/>
    <lineage>
        <taxon>Eukaryota</taxon>
        <taxon>Sar</taxon>
        <taxon>Stramenopiles</taxon>
        <taxon>Ochrophyta</taxon>
        <taxon>Eustigmatophyceae</taxon>
        <taxon>Eustigmatales</taxon>
        <taxon>Monodopsidaceae</taxon>
        <taxon>Nannochloropsis</taxon>
    </lineage>
</organism>
<dbReference type="FunFam" id="3.30.310.50:FF:000005">
    <property type="entry name" value="L antigen family member 3"/>
    <property type="match status" value="1"/>
</dbReference>
<evidence type="ECO:0000256" key="3">
    <source>
        <dbReference type="ARBA" id="ARBA00007073"/>
    </source>
</evidence>
<dbReference type="GO" id="GO:0008033">
    <property type="term" value="P:tRNA processing"/>
    <property type="evidence" value="ECO:0007669"/>
    <property type="project" value="UniProtKB-KW"/>
</dbReference>
<comment type="similarity">
    <text evidence="3">Belongs to the CTAG/PCC1 family.</text>
</comment>
<dbReference type="GO" id="GO:0005634">
    <property type="term" value="C:nucleus"/>
    <property type="evidence" value="ECO:0007669"/>
    <property type="project" value="UniProtKB-SubCell"/>
</dbReference>
<evidence type="ECO:0000256" key="1">
    <source>
        <dbReference type="ARBA" id="ARBA00004123"/>
    </source>
</evidence>
<dbReference type="GO" id="GO:0005737">
    <property type="term" value="C:cytoplasm"/>
    <property type="evidence" value="ECO:0007669"/>
    <property type="project" value="UniProtKB-SubCell"/>
</dbReference>
<keyword evidence="5" id="KW-0819">tRNA processing</keyword>
<evidence type="ECO:0000313" key="8">
    <source>
        <dbReference type="Proteomes" id="UP000019335"/>
    </source>
</evidence>
<dbReference type="Proteomes" id="UP000019335">
    <property type="component" value="Chromosome 1"/>
</dbReference>
<evidence type="ECO:0000256" key="5">
    <source>
        <dbReference type="ARBA" id="ARBA00022694"/>
    </source>
</evidence>